<dbReference type="InterPro" id="IPR014710">
    <property type="entry name" value="RmlC-like_jellyroll"/>
</dbReference>
<comment type="caution">
    <text evidence="2">The sequence shown here is derived from an EMBL/GenBank/DDBJ whole genome shotgun (WGS) entry which is preliminary data.</text>
</comment>
<dbReference type="SUPFAM" id="SSF46785">
    <property type="entry name" value="Winged helix' DNA-binding domain"/>
    <property type="match status" value="1"/>
</dbReference>
<dbReference type="Gene3D" id="1.10.10.10">
    <property type="entry name" value="Winged helix-like DNA-binding domain superfamily/Winged helix DNA-binding domain"/>
    <property type="match status" value="1"/>
</dbReference>
<evidence type="ECO:0000259" key="1">
    <source>
        <dbReference type="PROSITE" id="PS50042"/>
    </source>
</evidence>
<dbReference type="STRING" id="52689.AKG39_11415"/>
<accession>A0A0L6TZ79</accession>
<dbReference type="InterPro" id="IPR018490">
    <property type="entry name" value="cNMP-bd_dom_sf"/>
</dbReference>
<keyword evidence="3" id="KW-1185">Reference proteome</keyword>
<dbReference type="SUPFAM" id="SSF51206">
    <property type="entry name" value="cAMP-binding domain-like"/>
    <property type="match status" value="1"/>
</dbReference>
<dbReference type="OrthoDB" id="2960984at2"/>
<dbReference type="Proteomes" id="UP000036873">
    <property type="component" value="Unassembled WGS sequence"/>
</dbReference>
<dbReference type="InterPro" id="IPR000595">
    <property type="entry name" value="cNMP-bd_dom"/>
</dbReference>
<dbReference type="GO" id="GO:0003677">
    <property type="term" value="F:DNA binding"/>
    <property type="evidence" value="ECO:0007669"/>
    <property type="project" value="UniProtKB-KW"/>
</dbReference>
<dbReference type="Gene3D" id="2.60.120.10">
    <property type="entry name" value="Jelly Rolls"/>
    <property type="match status" value="1"/>
</dbReference>
<dbReference type="InterPro" id="IPR036388">
    <property type="entry name" value="WH-like_DNA-bd_sf"/>
</dbReference>
<dbReference type="PROSITE" id="PS50042">
    <property type="entry name" value="CNMP_BINDING_3"/>
    <property type="match status" value="1"/>
</dbReference>
<dbReference type="Pfam" id="PF00027">
    <property type="entry name" value="cNMP_binding"/>
    <property type="match status" value="1"/>
</dbReference>
<dbReference type="CDD" id="cd00038">
    <property type="entry name" value="CAP_ED"/>
    <property type="match status" value="1"/>
</dbReference>
<evidence type="ECO:0000313" key="3">
    <source>
        <dbReference type="Proteomes" id="UP000036873"/>
    </source>
</evidence>
<dbReference type="GO" id="GO:0006355">
    <property type="term" value="P:regulation of DNA-templated transcription"/>
    <property type="evidence" value="ECO:0007669"/>
    <property type="project" value="InterPro"/>
</dbReference>
<reference evidence="3" key="1">
    <citation type="submission" date="2015-07" db="EMBL/GenBank/DDBJ databases">
        <title>Draft genome sequence of Acetobacterium bakii DSM 8293, a potential psychrophilic chemical producer through syngas fermentation.</title>
        <authorList>
            <person name="Song Y."/>
            <person name="Hwang S."/>
            <person name="Cho B.-K."/>
        </authorList>
    </citation>
    <scope>NUCLEOTIDE SEQUENCE [LARGE SCALE GENOMIC DNA]</scope>
    <source>
        <strain evidence="3">DSM 8239</strain>
    </source>
</reference>
<sequence length="220" mass="25677">MELQYYFSDDFSKFEDYFSKIEHKVRQYKIGEPVNAFGEPMDEMYYILNGTMSASVLHESGNVKTSSFYGKGYLAPLYFPGDLFIMRSTAFTAISELEVYVFNRNTFDRYINSNPELNIAMYQAYIKLVTLNSQELANQMFSTGMEKICNFFYIYLDNTKNHDNSILLSQNAIQEIVGLNRGNVAKYLRILRNEKVLKTQRNKIIILNMEKLRGYCSKEV</sequence>
<protein>
    <recommendedName>
        <fullName evidence="1">Cyclic nucleotide-binding domain-containing protein</fullName>
    </recommendedName>
</protein>
<name>A0A0L6TZ79_9FIRM</name>
<organism evidence="2 3">
    <name type="scientific">Acetobacterium bakii</name>
    <dbReference type="NCBI Taxonomy" id="52689"/>
    <lineage>
        <taxon>Bacteria</taxon>
        <taxon>Bacillati</taxon>
        <taxon>Bacillota</taxon>
        <taxon>Clostridia</taxon>
        <taxon>Eubacteriales</taxon>
        <taxon>Eubacteriaceae</taxon>
        <taxon>Acetobacterium</taxon>
    </lineage>
</organism>
<gene>
    <name evidence="2" type="ORF">AKG39_11415</name>
</gene>
<dbReference type="InterPro" id="IPR036390">
    <property type="entry name" value="WH_DNA-bd_sf"/>
</dbReference>
<dbReference type="RefSeq" id="WP_050740526.1">
    <property type="nucleotide sequence ID" value="NZ_LGYO01000027.1"/>
</dbReference>
<proteinExistence type="predicted"/>
<evidence type="ECO:0000313" key="2">
    <source>
        <dbReference type="EMBL" id="KNZ41586.1"/>
    </source>
</evidence>
<feature type="domain" description="Cyclic nucleotide-binding" evidence="1">
    <location>
        <begin position="26"/>
        <end position="128"/>
    </location>
</feature>
<dbReference type="AlphaFoldDB" id="A0A0L6TZ79"/>
<dbReference type="EMBL" id="LGYO01000027">
    <property type="protein sequence ID" value="KNZ41586.1"/>
    <property type="molecule type" value="Genomic_DNA"/>
</dbReference>